<evidence type="ECO:0000259" key="9">
    <source>
        <dbReference type="PROSITE" id="PS50887"/>
    </source>
</evidence>
<evidence type="ECO:0000256" key="5">
    <source>
        <dbReference type="ARBA" id="ARBA00022991"/>
    </source>
</evidence>
<dbReference type="AlphaFoldDB" id="A0A7W5K5Z5"/>
<dbReference type="NCBIfam" id="TIGR00254">
    <property type="entry name" value="GGDEF"/>
    <property type="match status" value="1"/>
</dbReference>
<evidence type="ECO:0000256" key="2">
    <source>
        <dbReference type="ARBA" id="ARBA00012528"/>
    </source>
</evidence>
<evidence type="ECO:0000256" key="4">
    <source>
        <dbReference type="ARBA" id="ARBA00022606"/>
    </source>
</evidence>
<keyword evidence="3" id="KW-0600">Photoreceptor protein</keyword>
<dbReference type="GO" id="GO:0052621">
    <property type="term" value="F:diguanylate cyclase activity"/>
    <property type="evidence" value="ECO:0007669"/>
    <property type="project" value="UniProtKB-EC"/>
</dbReference>
<dbReference type="GO" id="GO:0005886">
    <property type="term" value="C:plasma membrane"/>
    <property type="evidence" value="ECO:0007669"/>
    <property type="project" value="TreeGrafter"/>
</dbReference>
<keyword evidence="11" id="KW-1185">Reference proteome</keyword>
<dbReference type="InterPro" id="IPR013515">
    <property type="entry name" value="Phytochrome_cen-reg"/>
</dbReference>
<dbReference type="PROSITE" id="PS50887">
    <property type="entry name" value="GGDEF"/>
    <property type="match status" value="1"/>
</dbReference>
<dbReference type="Gene3D" id="3.30.450.40">
    <property type="match status" value="1"/>
</dbReference>
<organism evidence="10 11">
    <name type="scientific">Halomonas campaniensis</name>
    <dbReference type="NCBI Taxonomy" id="213554"/>
    <lineage>
        <taxon>Bacteria</taxon>
        <taxon>Pseudomonadati</taxon>
        <taxon>Pseudomonadota</taxon>
        <taxon>Gammaproteobacteria</taxon>
        <taxon>Oceanospirillales</taxon>
        <taxon>Halomonadaceae</taxon>
        <taxon>Halomonas</taxon>
    </lineage>
</organism>
<keyword evidence="4" id="KW-0716">Sensory transduction</keyword>
<dbReference type="FunFam" id="3.30.70.270:FF:000001">
    <property type="entry name" value="Diguanylate cyclase domain protein"/>
    <property type="match status" value="1"/>
</dbReference>
<dbReference type="GO" id="GO:0043709">
    <property type="term" value="P:cell adhesion involved in single-species biofilm formation"/>
    <property type="evidence" value="ECO:0007669"/>
    <property type="project" value="TreeGrafter"/>
</dbReference>
<comment type="caution">
    <text evidence="10">The sequence shown here is derived from an EMBL/GenBank/DDBJ whole genome shotgun (WGS) entry which is preliminary data.</text>
</comment>
<feature type="coiled-coil region" evidence="7">
    <location>
        <begin position="495"/>
        <end position="525"/>
    </location>
</feature>
<dbReference type="InterPro" id="IPR000160">
    <property type="entry name" value="GGDEF_dom"/>
</dbReference>
<keyword evidence="5" id="KW-0157">Chromophore</keyword>
<dbReference type="RefSeq" id="WP_246386275.1">
    <property type="nucleotide sequence ID" value="NZ_JACHZF010000035.1"/>
</dbReference>
<dbReference type="EC" id="2.7.7.65" evidence="2"/>
<feature type="domain" description="GGDEF" evidence="9">
    <location>
        <begin position="553"/>
        <end position="682"/>
    </location>
</feature>
<dbReference type="InterPro" id="IPR029016">
    <property type="entry name" value="GAF-like_dom_sf"/>
</dbReference>
<proteinExistence type="predicted"/>
<keyword evidence="6" id="KW-0675">Receptor</keyword>
<evidence type="ECO:0000259" key="8">
    <source>
        <dbReference type="PROSITE" id="PS50046"/>
    </source>
</evidence>
<dbReference type="InterPro" id="IPR029787">
    <property type="entry name" value="Nucleotide_cyclase"/>
</dbReference>
<gene>
    <name evidence="10" type="ORF">BDK63_003427</name>
</gene>
<dbReference type="Pfam" id="PF08446">
    <property type="entry name" value="PAS_2"/>
    <property type="match status" value="1"/>
</dbReference>
<dbReference type="Proteomes" id="UP000553442">
    <property type="component" value="Unassembled WGS sequence"/>
</dbReference>
<dbReference type="SUPFAM" id="SSF55781">
    <property type="entry name" value="GAF domain-like"/>
    <property type="match status" value="2"/>
</dbReference>
<comment type="cofactor">
    <cofactor evidence="1">
        <name>Mg(2+)</name>
        <dbReference type="ChEBI" id="CHEBI:18420"/>
    </cofactor>
</comment>
<dbReference type="InterPro" id="IPR013654">
    <property type="entry name" value="PAS_2"/>
</dbReference>
<dbReference type="SMART" id="SM00267">
    <property type="entry name" value="GGDEF"/>
    <property type="match status" value="1"/>
</dbReference>
<accession>A0A7W5K5Z5</accession>
<dbReference type="InterPro" id="IPR035965">
    <property type="entry name" value="PAS-like_dom_sf"/>
</dbReference>
<sequence>MSEASAMRDRQSLAGTVQPCGALLILDADAGRLLQASANLEAIIGVPVETALGEGPVAVLGRELARRLRRELQGRQRLPGALSIKRKVAGRLRSLQLDARRSGERVLVEIEPLNRTGNRRLLATVNRWLSRFAEAGHPEELLEALAAGVADLTGHDRVLVCAFDGQGHGAVLAEQCAPGVPSMGGMRFPASDFPPHMRSLYDRVALRSVPDVRAAAVPLVPGQDPLTAAAPRLEGSLLRAISVEQQRYLEGMGVAALLSLAMQGDTGLWGLVLCHGMTPHPVSPAVRDAALSLVQMATQRLFLLRARSEVRFLQRVQDSRELLGSDLPAPDTLLAHHAEEWLALFQARGVALMMPSLESCAGQVPDTAGLRQLVGRLEASHRHPGPWSTEALGDEPLTADLDMGEACGLLAVPFPVGQARRGWMLLFRPEQREIHSWAGLPGSGQRAEAPEDVPLLGRLFSEWQEEIRGRSATWERIERLAAMDLAEDLAVMASAEEIQRLYASLRQEQQALAQANRRLERLAHHDPLTQVWNRYRIEQAMDVELSAAERYGRPLALLLFDIDHFKQVNDTHGHELGDRVLSTLSRQVEEALRDTDFLGRWGGEEFIVLATSSDLEAGLGLAERLRRRIAAMEVPGLPVQVTASIGVAAWRPGDTRKSLLARADAAMYRGKQEGRNRVEAEG</sequence>
<evidence type="ECO:0000256" key="3">
    <source>
        <dbReference type="ARBA" id="ARBA00022543"/>
    </source>
</evidence>
<feature type="domain" description="Phytochrome chromophore attachment site" evidence="8">
    <location>
        <begin position="137"/>
        <end position="296"/>
    </location>
</feature>
<dbReference type="GO" id="GO:0009584">
    <property type="term" value="P:detection of visible light"/>
    <property type="evidence" value="ECO:0007669"/>
    <property type="project" value="InterPro"/>
</dbReference>
<evidence type="ECO:0000256" key="1">
    <source>
        <dbReference type="ARBA" id="ARBA00001946"/>
    </source>
</evidence>
<protein>
    <recommendedName>
        <fullName evidence="2">diguanylate cyclase</fullName>
        <ecNumber evidence="2">2.7.7.65</ecNumber>
    </recommendedName>
</protein>
<dbReference type="CDD" id="cd01949">
    <property type="entry name" value="GGDEF"/>
    <property type="match status" value="1"/>
</dbReference>
<name>A0A7W5K5Z5_9GAMM</name>
<dbReference type="InterPro" id="IPR043128">
    <property type="entry name" value="Rev_trsase/Diguanyl_cyclase"/>
</dbReference>
<dbReference type="InterPro" id="IPR003018">
    <property type="entry name" value="GAF"/>
</dbReference>
<evidence type="ECO:0000313" key="10">
    <source>
        <dbReference type="EMBL" id="MBB3332532.1"/>
    </source>
</evidence>
<evidence type="ECO:0000256" key="6">
    <source>
        <dbReference type="ARBA" id="ARBA00023170"/>
    </source>
</evidence>
<evidence type="ECO:0000313" key="11">
    <source>
        <dbReference type="Proteomes" id="UP000553442"/>
    </source>
</evidence>
<dbReference type="PANTHER" id="PTHR45138">
    <property type="entry name" value="REGULATORY COMPONENTS OF SENSORY TRANSDUCTION SYSTEM"/>
    <property type="match status" value="1"/>
</dbReference>
<dbReference type="InterPro" id="IPR043150">
    <property type="entry name" value="Phytochrome_PHY_sf"/>
</dbReference>
<dbReference type="Pfam" id="PF00990">
    <property type="entry name" value="GGDEF"/>
    <property type="match status" value="1"/>
</dbReference>
<dbReference type="GO" id="GO:0009881">
    <property type="term" value="F:photoreceptor activity"/>
    <property type="evidence" value="ECO:0007669"/>
    <property type="project" value="UniProtKB-KW"/>
</dbReference>
<dbReference type="PANTHER" id="PTHR45138:SF24">
    <property type="entry name" value="DIGUANYLATE CYCLASE DGCC-RELATED"/>
    <property type="match status" value="1"/>
</dbReference>
<dbReference type="Pfam" id="PF00360">
    <property type="entry name" value="PHY"/>
    <property type="match status" value="1"/>
</dbReference>
<dbReference type="InterPro" id="IPR050469">
    <property type="entry name" value="Diguanylate_Cyclase"/>
</dbReference>
<dbReference type="SUPFAM" id="SSF55073">
    <property type="entry name" value="Nucleotide cyclase"/>
    <property type="match status" value="1"/>
</dbReference>
<dbReference type="PROSITE" id="PS50046">
    <property type="entry name" value="PHYTOCHROME_2"/>
    <property type="match status" value="1"/>
</dbReference>
<dbReference type="Gene3D" id="3.30.70.270">
    <property type="match status" value="1"/>
</dbReference>
<dbReference type="SUPFAM" id="SSF55785">
    <property type="entry name" value="PYP-like sensor domain (PAS domain)"/>
    <property type="match status" value="1"/>
</dbReference>
<dbReference type="Gene3D" id="3.30.450.20">
    <property type="entry name" value="PAS domain"/>
    <property type="match status" value="1"/>
</dbReference>
<dbReference type="EMBL" id="JACHZF010000035">
    <property type="protein sequence ID" value="MBB3332532.1"/>
    <property type="molecule type" value="Genomic_DNA"/>
</dbReference>
<dbReference type="Gene3D" id="3.30.450.270">
    <property type="match status" value="1"/>
</dbReference>
<dbReference type="GO" id="GO:1902201">
    <property type="term" value="P:negative regulation of bacterial-type flagellum-dependent cell motility"/>
    <property type="evidence" value="ECO:0007669"/>
    <property type="project" value="TreeGrafter"/>
</dbReference>
<keyword evidence="7" id="KW-0175">Coiled coil</keyword>
<reference evidence="10 11" key="1">
    <citation type="submission" date="2020-08" db="EMBL/GenBank/DDBJ databases">
        <title>Genomic Encyclopedia of Archaeal and Bacterial Type Strains, Phase II (KMG-II): from individual species to whole genera.</title>
        <authorList>
            <person name="Goeker M."/>
        </authorList>
    </citation>
    <scope>NUCLEOTIDE SEQUENCE [LARGE SCALE GENOMIC DNA]</scope>
    <source>
        <strain evidence="10 11">5AG</strain>
    </source>
</reference>
<dbReference type="InterPro" id="IPR016132">
    <property type="entry name" value="Phyto_chromo_attachment"/>
</dbReference>
<dbReference type="Pfam" id="PF01590">
    <property type="entry name" value="GAF"/>
    <property type="match status" value="1"/>
</dbReference>
<dbReference type="GO" id="GO:0006355">
    <property type="term" value="P:regulation of DNA-templated transcription"/>
    <property type="evidence" value="ECO:0007669"/>
    <property type="project" value="InterPro"/>
</dbReference>
<evidence type="ECO:0000256" key="7">
    <source>
        <dbReference type="SAM" id="Coils"/>
    </source>
</evidence>